<evidence type="ECO:0000313" key="3">
    <source>
        <dbReference type="EMBL" id="RLN44609.1"/>
    </source>
</evidence>
<evidence type="ECO:0000313" key="2">
    <source>
        <dbReference type="EMBL" id="KAG2527194.1"/>
    </source>
</evidence>
<reference evidence="1" key="1">
    <citation type="journal article" date="2015" name="Genom Data">
        <title>Genome sequences of six Phytophthora species associated with forests in New Zealand.</title>
        <authorList>
            <person name="Studholme D.J."/>
            <person name="McDougal R.L."/>
            <person name="Sambles C."/>
            <person name="Hansen E."/>
            <person name="Hardy G."/>
            <person name="Grant M."/>
            <person name="Ganley R.J."/>
            <person name="Williams N.M."/>
        </authorList>
    </citation>
    <scope>NUCLEOTIDE SEQUENCE</scope>
    <source>
        <strain evidence="2">NZFS 2646</strain>
        <strain evidence="1">NZFS 3630</strain>
    </source>
</reference>
<evidence type="ECO:0000313" key="4">
    <source>
        <dbReference type="EMBL" id="RLN81500.1"/>
    </source>
</evidence>
<dbReference type="EMBL" id="JPWV03000059">
    <property type="protein sequence ID" value="KAG2527194.1"/>
    <property type="molecule type" value="Genomic_DNA"/>
</dbReference>
<accession>A0A3R7J8S2</accession>
<evidence type="ECO:0000313" key="5">
    <source>
        <dbReference type="Proteomes" id="UP000285624"/>
    </source>
</evidence>
<dbReference type="Proteomes" id="UP000285624">
    <property type="component" value="Unassembled WGS sequence"/>
</dbReference>
<gene>
    <name evidence="3" type="ORF">BBI17_003690</name>
    <name evidence="4" type="ORF">BBO99_00003641</name>
    <name evidence="2" type="ORF">JM16_003521</name>
    <name evidence="1" type="ORF">JM18_005120</name>
</gene>
<dbReference type="InterPro" id="IPR011024">
    <property type="entry name" value="G_crystallin-like"/>
</dbReference>
<organism evidence="4 5">
    <name type="scientific">Phytophthora kernoviae</name>
    <dbReference type="NCBI Taxonomy" id="325452"/>
    <lineage>
        <taxon>Eukaryota</taxon>
        <taxon>Sar</taxon>
        <taxon>Stramenopiles</taxon>
        <taxon>Oomycota</taxon>
        <taxon>Peronosporomycetes</taxon>
        <taxon>Peronosporales</taxon>
        <taxon>Peronosporaceae</taxon>
        <taxon>Phytophthora</taxon>
    </lineage>
</organism>
<reference evidence="5 6" key="2">
    <citation type="submission" date="2018-07" db="EMBL/GenBank/DDBJ databases">
        <title>Genome sequencing of oomycete isolates from Chile give support for New Zealand origin for Phytophthora kernoviae and make available the first Nothophytophthora sp. genome.</title>
        <authorList>
            <person name="Studholme D.J."/>
            <person name="Sanfuentes E."/>
            <person name="Panda P."/>
            <person name="Hill R."/>
            <person name="Sambles C."/>
            <person name="Grant M."/>
            <person name="Williams N.M."/>
            <person name="Mcdougal R.L."/>
        </authorList>
    </citation>
    <scope>NUCLEOTIDE SEQUENCE [LARGE SCALE GENOMIC DNA]</scope>
    <source>
        <strain evidence="3">Chile2</strain>
        <strain evidence="4">Chile4</strain>
    </source>
</reference>
<proteinExistence type="predicted"/>
<dbReference type="SUPFAM" id="SSF49695">
    <property type="entry name" value="gamma-Crystallin-like"/>
    <property type="match status" value="1"/>
</dbReference>
<comment type="caution">
    <text evidence="4">The sequence shown here is derived from an EMBL/GenBank/DDBJ whole genome shotgun (WGS) entry which is preliminary data.</text>
</comment>
<protein>
    <submittedName>
        <fullName evidence="4">Uncharacterized protein</fullName>
    </submittedName>
</protein>
<sequence>MFFKTRTKNFDVIAYVMDNFNRANSSAQSHRFTGYRKALEDGKDDHNTGMKQTMQHKVRSIVFATAAGYDKPPTAVTNGCSVCFYEQTNFTGSKFCIGKRVQGCNKVNPIQAPGTIESIKFSKGCELVVNVRVTDPPYAEHVDVISTDVANTGYNLTTYQHAVQEVYVEEAGRACFLGISSSADGYGRCYHEDVPAVESQYRDVFNELMLFKTETKDFDVITYEKVNYNGASKSPVQRSIADGDSAALSYRFTGYSKNLETEKVNATSGMKQTMQGKVRSIAFVAPEDDATPGTVAPYLV</sequence>
<reference evidence="1" key="3">
    <citation type="submission" date="2020-06" db="EMBL/GenBank/DDBJ databases">
        <authorList>
            <person name="Studholme D.J."/>
        </authorList>
    </citation>
    <scope>NUCLEOTIDE SEQUENCE</scope>
    <source>
        <strain evidence="2">NZFS 2646</strain>
        <strain evidence="1">NZFS 3630</strain>
    </source>
</reference>
<evidence type="ECO:0000313" key="6">
    <source>
        <dbReference type="Proteomes" id="UP000285883"/>
    </source>
</evidence>
<dbReference type="Proteomes" id="UP000285883">
    <property type="component" value="Unassembled WGS sequence"/>
</dbReference>
<dbReference type="EMBL" id="MBDN02000077">
    <property type="protein sequence ID" value="RLN81500.1"/>
    <property type="molecule type" value="Genomic_DNA"/>
</dbReference>
<dbReference type="Gene3D" id="2.60.20.10">
    <property type="entry name" value="Crystallins"/>
    <property type="match status" value="1"/>
</dbReference>
<keyword evidence="5" id="KW-1185">Reference proteome</keyword>
<dbReference type="Proteomes" id="UP000792063">
    <property type="component" value="Unassembled WGS sequence"/>
</dbReference>
<dbReference type="EMBL" id="MAYM02000270">
    <property type="protein sequence ID" value="RLN44609.1"/>
    <property type="molecule type" value="Genomic_DNA"/>
</dbReference>
<dbReference type="EMBL" id="JPWU03000139">
    <property type="protein sequence ID" value="KAG2524931.1"/>
    <property type="molecule type" value="Genomic_DNA"/>
</dbReference>
<evidence type="ECO:0000313" key="1">
    <source>
        <dbReference type="EMBL" id="KAG2524931.1"/>
    </source>
</evidence>
<dbReference type="Proteomes" id="UP000785171">
    <property type="component" value="Unassembled WGS sequence"/>
</dbReference>
<dbReference type="AlphaFoldDB" id="A0A3R7J8S2"/>
<name>A0A3R7J8S2_9STRA</name>